<comment type="function">
    <text evidence="1">Functions in two distinct reactions of the de novo folate biosynthetic pathway. Catalyzes the addition of a glutamate residue to dihydropteroate (7,8-dihydropteroate or H2Pte) to form dihydrofolate (7,8-dihydrofolate monoglutamate or H2Pte-Glu). Also catalyzes successive additions of L-glutamate to tetrahydrofolate or 10-formyltetrahydrofolate or 5,10-methylenetetrahydrofolate, leading to folylpolyglutamate derivatives.</text>
</comment>
<evidence type="ECO:0000256" key="14">
    <source>
        <dbReference type="ARBA" id="ARBA00030048"/>
    </source>
</evidence>
<dbReference type="PIRSF" id="PIRSF001563">
    <property type="entry name" value="Folylpolyglu_synth"/>
    <property type="match status" value="1"/>
</dbReference>
<comment type="catalytic activity">
    <reaction evidence="17">
        <text>(6S)-5,6,7,8-tetrahydrofolyl-(gamma-L-Glu)(n) + L-glutamate + ATP = (6S)-5,6,7,8-tetrahydrofolyl-(gamma-L-Glu)(n+1) + ADP + phosphate + H(+)</text>
        <dbReference type="Rhea" id="RHEA:10580"/>
        <dbReference type="Rhea" id="RHEA-COMP:14738"/>
        <dbReference type="Rhea" id="RHEA-COMP:14740"/>
        <dbReference type="ChEBI" id="CHEBI:15378"/>
        <dbReference type="ChEBI" id="CHEBI:29985"/>
        <dbReference type="ChEBI" id="CHEBI:30616"/>
        <dbReference type="ChEBI" id="CHEBI:43474"/>
        <dbReference type="ChEBI" id="CHEBI:141005"/>
        <dbReference type="ChEBI" id="CHEBI:456216"/>
        <dbReference type="EC" id="6.3.2.17"/>
    </reaction>
</comment>
<keyword evidence="13" id="KW-0289">Folate biosynthesis</keyword>
<evidence type="ECO:0000256" key="18">
    <source>
        <dbReference type="ARBA" id="ARBA00047808"/>
    </source>
</evidence>
<comment type="catalytic activity">
    <reaction evidence="19">
        <text>(6R)-5,10-methylenetetrahydrofolyl-(gamma-L-Glu)(n) + L-glutamate + ATP = (6R)-5,10-methylenetetrahydrofolyl-(gamma-L-Glu)(n+1) + ADP + phosphate + H(+)</text>
        <dbReference type="Rhea" id="RHEA:51912"/>
        <dbReference type="Rhea" id="RHEA-COMP:13257"/>
        <dbReference type="Rhea" id="RHEA-COMP:13258"/>
        <dbReference type="ChEBI" id="CHEBI:15378"/>
        <dbReference type="ChEBI" id="CHEBI:29985"/>
        <dbReference type="ChEBI" id="CHEBI:30616"/>
        <dbReference type="ChEBI" id="CHEBI:43474"/>
        <dbReference type="ChEBI" id="CHEBI:136572"/>
        <dbReference type="ChEBI" id="CHEBI:456216"/>
        <dbReference type="EC" id="6.3.2.17"/>
    </reaction>
</comment>
<dbReference type="PANTHER" id="PTHR11136">
    <property type="entry name" value="FOLYLPOLYGLUTAMATE SYNTHASE-RELATED"/>
    <property type="match status" value="1"/>
</dbReference>
<name>A0ABU2YMM3_9FLAO</name>
<dbReference type="NCBIfam" id="TIGR01499">
    <property type="entry name" value="folC"/>
    <property type="match status" value="1"/>
</dbReference>
<dbReference type="InterPro" id="IPR001645">
    <property type="entry name" value="Folylpolyglutamate_synth"/>
</dbReference>
<evidence type="ECO:0000256" key="4">
    <source>
        <dbReference type="ARBA" id="ARBA00008276"/>
    </source>
</evidence>
<evidence type="ECO:0000256" key="6">
    <source>
        <dbReference type="ARBA" id="ARBA00013025"/>
    </source>
</evidence>
<proteinExistence type="inferred from homology"/>
<evidence type="ECO:0000256" key="15">
    <source>
        <dbReference type="ARBA" id="ARBA00030592"/>
    </source>
</evidence>
<feature type="domain" description="Mur ligase C-terminal" evidence="21">
    <location>
        <begin position="280"/>
        <end position="397"/>
    </location>
</feature>
<dbReference type="EC" id="6.3.2.12" evidence="5"/>
<evidence type="ECO:0000256" key="3">
    <source>
        <dbReference type="ARBA" id="ARBA00005150"/>
    </source>
</evidence>
<evidence type="ECO:0000313" key="23">
    <source>
        <dbReference type="EMBL" id="MDT0559396.1"/>
    </source>
</evidence>
<comment type="pathway">
    <text evidence="3">Cofactor biosynthesis; tetrahydrofolylpolyglutamate biosynthesis.</text>
</comment>
<evidence type="ECO:0000256" key="19">
    <source>
        <dbReference type="ARBA" id="ARBA00049035"/>
    </source>
</evidence>
<dbReference type="GO" id="GO:0016874">
    <property type="term" value="F:ligase activity"/>
    <property type="evidence" value="ECO:0007669"/>
    <property type="project" value="UniProtKB-KW"/>
</dbReference>
<dbReference type="InterPro" id="IPR036615">
    <property type="entry name" value="Mur_ligase_C_dom_sf"/>
</dbReference>
<keyword evidence="9" id="KW-0479">Metal-binding</keyword>
<evidence type="ECO:0000256" key="13">
    <source>
        <dbReference type="ARBA" id="ARBA00022909"/>
    </source>
</evidence>
<keyword evidence="24" id="KW-1185">Reference proteome</keyword>
<dbReference type="Gene3D" id="3.90.190.20">
    <property type="entry name" value="Mur ligase, C-terminal domain"/>
    <property type="match status" value="1"/>
</dbReference>
<dbReference type="PROSITE" id="PS01011">
    <property type="entry name" value="FOLYLPOLYGLU_SYNT_1"/>
    <property type="match status" value="1"/>
</dbReference>
<dbReference type="RefSeq" id="WP_311428159.1">
    <property type="nucleotide sequence ID" value="NZ_JAVRIA010000007.1"/>
</dbReference>
<evidence type="ECO:0000259" key="21">
    <source>
        <dbReference type="Pfam" id="PF02875"/>
    </source>
</evidence>
<dbReference type="PANTHER" id="PTHR11136:SF0">
    <property type="entry name" value="DIHYDROFOLATE SYNTHETASE-RELATED"/>
    <property type="match status" value="1"/>
</dbReference>
<evidence type="ECO:0000256" key="20">
    <source>
        <dbReference type="ARBA" id="ARBA00049161"/>
    </source>
</evidence>
<sequence>MTYKDTVEWMFQQLPMYQNLGKTAYKKDLSNTILLSNYLKKPENKFKSVHVAGTNGKGSVSHMLASVLQEVGYKVGLYTSPHLKDFRERIKINGKEISKHFVIGFIKKHKQFFIENKLSFFEMTVGLAFDYFAKQHVDIAIIEVGMGGRLDSTNIITPEVSVITNIGLDHTQFLGNTLPEIAAEKAGIIKQKIPIIISETQNETSNVFIKTAKLKNSKIKFADQLTQENYATDLKGNYQQKNIKAVIAAIKILSNKTFKISNNAIKNGLLKVVENTNLKGRWQVIQQNPKIICDTAHNKEGLTYVIEQLLKEEFNKLHIVFGTVKEKDLNLIMPLLPKEADYYLSKPNVARGLDIDELSSVFKSNNYNFKPYKTVINAFNIAKKNAKDNDLIFVGGSTFVVAEII</sequence>
<evidence type="ECO:0000256" key="8">
    <source>
        <dbReference type="ARBA" id="ARBA00022598"/>
    </source>
</evidence>
<keyword evidence="11" id="KW-0067">ATP-binding</keyword>
<dbReference type="SUPFAM" id="SSF53244">
    <property type="entry name" value="MurD-like peptide ligases, peptide-binding domain"/>
    <property type="match status" value="1"/>
</dbReference>
<dbReference type="InterPro" id="IPR036565">
    <property type="entry name" value="Mur-like_cat_sf"/>
</dbReference>
<dbReference type="Pfam" id="PF08245">
    <property type="entry name" value="Mur_ligase_M"/>
    <property type="match status" value="1"/>
</dbReference>
<comment type="catalytic activity">
    <reaction evidence="20">
        <text>7,8-dihydropteroate + L-glutamate + ATP = 7,8-dihydrofolate + ADP + phosphate + H(+)</text>
        <dbReference type="Rhea" id="RHEA:23584"/>
        <dbReference type="ChEBI" id="CHEBI:15378"/>
        <dbReference type="ChEBI" id="CHEBI:17839"/>
        <dbReference type="ChEBI" id="CHEBI:29985"/>
        <dbReference type="ChEBI" id="CHEBI:30616"/>
        <dbReference type="ChEBI" id="CHEBI:43474"/>
        <dbReference type="ChEBI" id="CHEBI:57451"/>
        <dbReference type="ChEBI" id="CHEBI:456216"/>
        <dbReference type="EC" id="6.3.2.12"/>
    </reaction>
</comment>
<dbReference type="Gene3D" id="3.40.1190.10">
    <property type="entry name" value="Mur-like, catalytic domain"/>
    <property type="match status" value="1"/>
</dbReference>
<evidence type="ECO:0000256" key="16">
    <source>
        <dbReference type="ARBA" id="ARBA00032510"/>
    </source>
</evidence>
<gene>
    <name evidence="23" type="ORF">RM697_12090</name>
</gene>
<dbReference type="EC" id="6.3.2.17" evidence="6"/>
<evidence type="ECO:0000256" key="10">
    <source>
        <dbReference type="ARBA" id="ARBA00022741"/>
    </source>
</evidence>
<protein>
    <recommendedName>
        <fullName evidence="7">Dihydrofolate synthase/folylpolyglutamate synthase</fullName>
        <ecNumber evidence="5">6.3.2.12</ecNumber>
        <ecNumber evidence="6">6.3.2.17</ecNumber>
    </recommendedName>
    <alternativeName>
        <fullName evidence="16">Folylpoly-gamma-glutamate synthetase-dihydrofolate synthetase</fullName>
    </alternativeName>
    <alternativeName>
        <fullName evidence="14">Folylpolyglutamate synthetase</fullName>
    </alternativeName>
    <alternativeName>
        <fullName evidence="15">Tetrahydrofolylpolyglutamate synthase</fullName>
    </alternativeName>
</protein>
<evidence type="ECO:0000256" key="2">
    <source>
        <dbReference type="ARBA" id="ARBA00004799"/>
    </source>
</evidence>
<evidence type="ECO:0000256" key="1">
    <source>
        <dbReference type="ARBA" id="ARBA00002714"/>
    </source>
</evidence>
<keyword evidence="10" id="KW-0547">Nucleotide-binding</keyword>
<comment type="caution">
    <text evidence="23">The sequence shown here is derived from an EMBL/GenBank/DDBJ whole genome shotgun (WGS) entry which is preliminary data.</text>
</comment>
<dbReference type="InterPro" id="IPR013221">
    <property type="entry name" value="Mur_ligase_cen"/>
</dbReference>
<comment type="pathway">
    <text evidence="2">Cofactor biosynthesis; tetrahydrofolate biosynthesis; 7,8-dihydrofolate from 2-amino-4-hydroxy-6-hydroxymethyl-7,8-dihydropteridine diphosphate and 4-aminobenzoate: step 2/2.</text>
</comment>
<evidence type="ECO:0000256" key="9">
    <source>
        <dbReference type="ARBA" id="ARBA00022723"/>
    </source>
</evidence>
<keyword evidence="12" id="KW-0460">Magnesium</keyword>
<dbReference type="EMBL" id="JAVRIA010000007">
    <property type="protein sequence ID" value="MDT0559396.1"/>
    <property type="molecule type" value="Genomic_DNA"/>
</dbReference>
<reference evidence="23 24" key="1">
    <citation type="submission" date="2023-09" db="EMBL/GenBank/DDBJ databases">
        <authorList>
            <person name="Rey-Velasco X."/>
        </authorList>
    </citation>
    <scope>NUCLEOTIDE SEQUENCE [LARGE SCALE GENOMIC DNA]</scope>
    <source>
        <strain evidence="23 24">W332</strain>
    </source>
</reference>
<evidence type="ECO:0000313" key="24">
    <source>
        <dbReference type="Proteomes" id="UP001259492"/>
    </source>
</evidence>
<evidence type="ECO:0000256" key="17">
    <source>
        <dbReference type="ARBA" id="ARBA00047493"/>
    </source>
</evidence>
<organism evidence="23 24">
    <name type="scientific">Microcosmobacter mediterraneus</name>
    <dbReference type="NCBI Taxonomy" id="3075607"/>
    <lineage>
        <taxon>Bacteria</taxon>
        <taxon>Pseudomonadati</taxon>
        <taxon>Bacteroidota</taxon>
        <taxon>Flavobacteriia</taxon>
        <taxon>Flavobacteriales</taxon>
        <taxon>Flavobacteriaceae</taxon>
        <taxon>Microcosmobacter</taxon>
    </lineage>
</organism>
<comment type="catalytic activity">
    <reaction evidence="18">
        <text>10-formyltetrahydrofolyl-(gamma-L-Glu)(n) + L-glutamate + ATP = 10-formyltetrahydrofolyl-(gamma-L-Glu)(n+1) + ADP + phosphate + H(+)</text>
        <dbReference type="Rhea" id="RHEA:51904"/>
        <dbReference type="Rhea" id="RHEA-COMP:13088"/>
        <dbReference type="Rhea" id="RHEA-COMP:14300"/>
        <dbReference type="ChEBI" id="CHEBI:15378"/>
        <dbReference type="ChEBI" id="CHEBI:29985"/>
        <dbReference type="ChEBI" id="CHEBI:30616"/>
        <dbReference type="ChEBI" id="CHEBI:43474"/>
        <dbReference type="ChEBI" id="CHEBI:134413"/>
        <dbReference type="ChEBI" id="CHEBI:456216"/>
        <dbReference type="EC" id="6.3.2.17"/>
    </reaction>
</comment>
<evidence type="ECO:0000259" key="22">
    <source>
        <dbReference type="Pfam" id="PF08245"/>
    </source>
</evidence>
<keyword evidence="8 23" id="KW-0436">Ligase</keyword>
<evidence type="ECO:0000256" key="7">
    <source>
        <dbReference type="ARBA" id="ARBA00019357"/>
    </source>
</evidence>
<dbReference type="InterPro" id="IPR004101">
    <property type="entry name" value="Mur_ligase_C"/>
</dbReference>
<dbReference type="Pfam" id="PF02875">
    <property type="entry name" value="Mur_ligase_C"/>
    <property type="match status" value="1"/>
</dbReference>
<evidence type="ECO:0000256" key="11">
    <source>
        <dbReference type="ARBA" id="ARBA00022840"/>
    </source>
</evidence>
<dbReference type="PROSITE" id="PS01012">
    <property type="entry name" value="FOLYLPOLYGLU_SYNT_2"/>
    <property type="match status" value="1"/>
</dbReference>
<comment type="similarity">
    <text evidence="4">Belongs to the folylpolyglutamate synthase family.</text>
</comment>
<evidence type="ECO:0000256" key="5">
    <source>
        <dbReference type="ARBA" id="ARBA00013023"/>
    </source>
</evidence>
<dbReference type="SUPFAM" id="SSF53623">
    <property type="entry name" value="MurD-like peptide ligases, catalytic domain"/>
    <property type="match status" value="1"/>
</dbReference>
<accession>A0ABU2YMM3</accession>
<evidence type="ECO:0000256" key="12">
    <source>
        <dbReference type="ARBA" id="ARBA00022842"/>
    </source>
</evidence>
<dbReference type="InterPro" id="IPR018109">
    <property type="entry name" value="Folylpolyglutamate_synth_CS"/>
</dbReference>
<feature type="domain" description="Mur ligase central" evidence="22">
    <location>
        <begin position="51"/>
        <end position="246"/>
    </location>
</feature>
<dbReference type="Proteomes" id="UP001259492">
    <property type="component" value="Unassembled WGS sequence"/>
</dbReference>